<keyword evidence="3" id="KW-0645">Protease</keyword>
<dbReference type="InterPro" id="IPR000667">
    <property type="entry name" value="Peptidase_S13"/>
</dbReference>
<keyword evidence="2" id="KW-0378">Hydrolase</keyword>
<dbReference type="PANTHER" id="PTHR30023:SF0">
    <property type="entry name" value="PENICILLIN-SENSITIVE CARBOXYPEPTIDASE A"/>
    <property type="match status" value="1"/>
</dbReference>
<name>A0A4R7JT85_9FLAO</name>
<proteinExistence type="inferred from homology"/>
<gene>
    <name evidence="3" type="ORF">CLV90_3446</name>
</gene>
<dbReference type="Proteomes" id="UP000294749">
    <property type="component" value="Unassembled WGS sequence"/>
</dbReference>
<sequence length="430" mass="48892">MQFCNFEFMKNFLFLAVTFLLLSACSSKKSLVSKSFDKQLSSSFYKNQFTGVLVIDAETKDTIYTNNSDKYFIPASNTKIFTLFAALKTLPAQIPAIKYIKTNDILYFEGTADPSFLHPYLKDSTALNFLQNQSNLVFVANNFQDEKYGPGWAWDDYQWYYSAEKSALPIHGNVVMTYKNPKLIVSPPYFKDSVLEMTHTNNRNETSNRFYYPPTKKDTLETPFITSDQTTRSILENLLSKKVGIASTMPSGEKGTLYGSNADSLYVRMMHESDNFIAEQLLLVASGVLTDTLNGKLTRDYILENELKDLKQEPRWVDGSGLSRYNLFTPQNMVSVLDQLYSLVSQERLFSIFPAGGLSGTLKNRFAGDEKPYVFAKSGSLSNNYCLSGYLIANSGKVLIFSFMNNHFKQSTSEERNRLEQMLQTLRDTY</sequence>
<dbReference type="GO" id="GO:0004185">
    <property type="term" value="F:serine-type carboxypeptidase activity"/>
    <property type="evidence" value="ECO:0007669"/>
    <property type="project" value="InterPro"/>
</dbReference>
<comment type="similarity">
    <text evidence="1">Belongs to the peptidase S13 family.</text>
</comment>
<evidence type="ECO:0000256" key="1">
    <source>
        <dbReference type="ARBA" id="ARBA00006096"/>
    </source>
</evidence>
<dbReference type="PRINTS" id="PR00922">
    <property type="entry name" value="DADACBPTASE3"/>
</dbReference>
<protein>
    <submittedName>
        <fullName evidence="3">D-alanyl-D-alanine carboxypeptidase/D-alanyl-D-alanine-endopeptidase (Penicillin-binding protein 4)</fullName>
    </submittedName>
</protein>
<dbReference type="GO" id="GO:0006508">
    <property type="term" value="P:proteolysis"/>
    <property type="evidence" value="ECO:0007669"/>
    <property type="project" value="InterPro"/>
</dbReference>
<dbReference type="InterPro" id="IPR012338">
    <property type="entry name" value="Beta-lactam/transpept-like"/>
</dbReference>
<evidence type="ECO:0000256" key="2">
    <source>
        <dbReference type="ARBA" id="ARBA00022801"/>
    </source>
</evidence>
<organism evidence="3 4">
    <name type="scientific">Maribacter spongiicola</name>
    <dbReference type="NCBI Taxonomy" id="1206753"/>
    <lineage>
        <taxon>Bacteria</taxon>
        <taxon>Pseudomonadati</taxon>
        <taxon>Bacteroidota</taxon>
        <taxon>Flavobacteriia</taxon>
        <taxon>Flavobacteriales</taxon>
        <taxon>Flavobacteriaceae</taxon>
        <taxon>Maribacter</taxon>
    </lineage>
</organism>
<dbReference type="GO" id="GO:0000270">
    <property type="term" value="P:peptidoglycan metabolic process"/>
    <property type="evidence" value="ECO:0007669"/>
    <property type="project" value="TreeGrafter"/>
</dbReference>
<dbReference type="Gene3D" id="3.40.710.10">
    <property type="entry name" value="DD-peptidase/beta-lactamase superfamily"/>
    <property type="match status" value="2"/>
</dbReference>
<accession>A0A4R7JT85</accession>
<dbReference type="SUPFAM" id="SSF56601">
    <property type="entry name" value="beta-lactamase/transpeptidase-like"/>
    <property type="match status" value="1"/>
</dbReference>
<keyword evidence="4" id="KW-1185">Reference proteome</keyword>
<reference evidence="3 4" key="1">
    <citation type="submission" date="2019-03" db="EMBL/GenBank/DDBJ databases">
        <title>Genomic Encyclopedia of Archaeal and Bacterial Type Strains, Phase II (KMG-II): from individual species to whole genera.</title>
        <authorList>
            <person name="Goeker M."/>
        </authorList>
    </citation>
    <scope>NUCLEOTIDE SEQUENCE [LARGE SCALE GENOMIC DNA]</scope>
    <source>
        <strain evidence="3 4">DSM 25233</strain>
    </source>
</reference>
<dbReference type="Pfam" id="PF02113">
    <property type="entry name" value="Peptidase_S13"/>
    <property type="match status" value="2"/>
</dbReference>
<dbReference type="AlphaFoldDB" id="A0A4R7JT85"/>
<keyword evidence="3" id="KW-0121">Carboxypeptidase</keyword>
<evidence type="ECO:0000313" key="3">
    <source>
        <dbReference type="EMBL" id="TDT40597.1"/>
    </source>
</evidence>
<evidence type="ECO:0000313" key="4">
    <source>
        <dbReference type="Proteomes" id="UP000294749"/>
    </source>
</evidence>
<dbReference type="EMBL" id="SOAY01000014">
    <property type="protein sequence ID" value="TDT40597.1"/>
    <property type="molecule type" value="Genomic_DNA"/>
</dbReference>
<comment type="caution">
    <text evidence="3">The sequence shown here is derived from an EMBL/GenBank/DDBJ whole genome shotgun (WGS) entry which is preliminary data.</text>
</comment>
<dbReference type="PANTHER" id="PTHR30023">
    <property type="entry name" value="D-ALANYL-D-ALANINE CARBOXYPEPTIDASE"/>
    <property type="match status" value="1"/>
</dbReference>